<gene>
    <name evidence="3" type="ORF">F1C12_12190</name>
</gene>
<protein>
    <submittedName>
        <fullName evidence="3">PQQ-binding-like beta-propeller repeat protein</fullName>
    </submittedName>
</protein>
<dbReference type="InterPro" id="IPR011047">
    <property type="entry name" value="Quinoprotein_ADH-like_sf"/>
</dbReference>
<reference evidence="4" key="1">
    <citation type="submission" date="2019-09" db="EMBL/GenBank/DDBJ databases">
        <title>Antimicrobial potential of Antarctic Bacteria.</title>
        <authorList>
            <person name="Benaud N."/>
            <person name="Edwards R.J."/>
            <person name="Ferrari B.C."/>
        </authorList>
    </citation>
    <scope>NUCLEOTIDE SEQUENCE [LARGE SCALE GENOMIC DNA]</scope>
    <source>
        <strain evidence="4">INR9</strain>
    </source>
</reference>
<dbReference type="EMBL" id="CP043641">
    <property type="protein sequence ID" value="QNE35813.1"/>
    <property type="molecule type" value="Genomic_DNA"/>
</dbReference>
<evidence type="ECO:0000256" key="1">
    <source>
        <dbReference type="SAM" id="MobiDB-lite"/>
    </source>
</evidence>
<dbReference type="InterPro" id="IPR015943">
    <property type="entry name" value="WD40/YVTN_repeat-like_dom_sf"/>
</dbReference>
<feature type="region of interest" description="Disordered" evidence="1">
    <location>
        <begin position="37"/>
        <end position="65"/>
    </location>
</feature>
<feature type="domain" description="Pyrrolo-quinoline quinone repeat" evidence="2">
    <location>
        <begin position="99"/>
        <end position="240"/>
    </location>
</feature>
<dbReference type="InterPro" id="IPR002372">
    <property type="entry name" value="PQQ_rpt_dom"/>
</dbReference>
<dbReference type="AlphaFoldDB" id="A0A7G6YBE8"/>
<dbReference type="PROSITE" id="PS51257">
    <property type="entry name" value="PROKAR_LIPOPROTEIN"/>
    <property type="match status" value="1"/>
</dbReference>
<dbReference type="RefSeq" id="WP_185275279.1">
    <property type="nucleotide sequence ID" value="NZ_CP043641.1"/>
</dbReference>
<dbReference type="Gene3D" id="2.130.10.10">
    <property type="entry name" value="YVTN repeat-like/Quinoprotein amine dehydrogenase"/>
    <property type="match status" value="1"/>
</dbReference>
<feature type="compositionally biased region" description="Low complexity" evidence="1">
    <location>
        <begin position="37"/>
        <end position="63"/>
    </location>
</feature>
<dbReference type="SUPFAM" id="SSF50998">
    <property type="entry name" value="Quinoprotein alcohol dehydrogenase-like"/>
    <property type="match status" value="1"/>
</dbReference>
<proteinExistence type="predicted"/>
<organism evidence="3 4">
    <name type="scientific">Leifsonia shinshuensis</name>
    <dbReference type="NCBI Taxonomy" id="150026"/>
    <lineage>
        <taxon>Bacteria</taxon>
        <taxon>Bacillati</taxon>
        <taxon>Actinomycetota</taxon>
        <taxon>Actinomycetes</taxon>
        <taxon>Micrococcales</taxon>
        <taxon>Microbacteriaceae</taxon>
        <taxon>Leifsonia</taxon>
    </lineage>
</organism>
<dbReference type="KEGG" id="lse:F1C12_12190"/>
<dbReference type="PANTHER" id="PTHR34512:SF30">
    <property type="entry name" value="OUTER MEMBRANE PROTEIN ASSEMBLY FACTOR BAMB"/>
    <property type="match status" value="1"/>
</dbReference>
<dbReference type="PANTHER" id="PTHR34512">
    <property type="entry name" value="CELL SURFACE PROTEIN"/>
    <property type="match status" value="1"/>
</dbReference>
<dbReference type="Pfam" id="PF13360">
    <property type="entry name" value="PQQ_2"/>
    <property type="match status" value="1"/>
</dbReference>
<accession>A0A7G6YBE8</accession>
<sequence>MHRATRGPAGRTRALGALAQGALLLGGLLLLAGCTATSPHPPSATRTSTPTPSRPTPTGSSTPIAVPVPGITGWSSYHAGPSRTGAVGSGATLASLGRAWSADLGGAVFGQPVVAGGRVIAATETNRVVALDPGTGNVVWSASLGAPLTDVGSAAGCGDIDPLGVTSTPAVDTASGTVYVVGEVSTGGGAVHHQLEGFSVATGQVVLSETVDPPLPAGEDPVHLLQRASLAVANGRVYIAYGGNYGDCGAYHGWVVGVNETGAPGLVSFEAAADGQGGAIWQGGGAPAVDAAGDLYVSTGNSNPDPPAGGPDPVQYAESVVKLSPDLKPLAAFKDQGAGGDDDLGTGNPVLLPGGLLFVAGKTDVGFVLRQSDLSEVSSVSGLCGSDPDGGAAYDQATNRLFVPCRGGGVQTVDLGAGRLGVRLAGANGAPIVIGGSVWAVEYPGGTISQFGAATGAVLQRVPVGDAVPHFVSPSTALGVLLVGTDSGVVAFRGGG</sequence>
<dbReference type="Proteomes" id="UP000515511">
    <property type="component" value="Chromosome"/>
</dbReference>
<name>A0A7G6YBE8_9MICO</name>
<dbReference type="InterPro" id="IPR018391">
    <property type="entry name" value="PQQ_b-propeller_rpt"/>
</dbReference>
<evidence type="ECO:0000313" key="3">
    <source>
        <dbReference type="EMBL" id="QNE35813.1"/>
    </source>
</evidence>
<evidence type="ECO:0000259" key="2">
    <source>
        <dbReference type="Pfam" id="PF13360"/>
    </source>
</evidence>
<evidence type="ECO:0000313" key="4">
    <source>
        <dbReference type="Proteomes" id="UP000515511"/>
    </source>
</evidence>
<dbReference type="SMART" id="SM00564">
    <property type="entry name" value="PQQ"/>
    <property type="match status" value="1"/>
</dbReference>